<protein>
    <submittedName>
        <fullName evidence="2">Uncharacterized protein</fullName>
    </submittedName>
</protein>
<feature type="transmembrane region" description="Helical" evidence="1">
    <location>
        <begin position="42"/>
        <end position="60"/>
    </location>
</feature>
<keyword evidence="3" id="KW-1185">Reference proteome</keyword>
<evidence type="ECO:0000313" key="3">
    <source>
        <dbReference type="Proteomes" id="UP000024635"/>
    </source>
</evidence>
<evidence type="ECO:0000256" key="1">
    <source>
        <dbReference type="SAM" id="Phobius"/>
    </source>
</evidence>
<reference evidence="3" key="1">
    <citation type="journal article" date="2015" name="Nat. Genet.">
        <title>The genome and transcriptome of the zoonotic hookworm Ancylostoma ceylanicum identify infection-specific gene families.</title>
        <authorList>
            <person name="Schwarz E.M."/>
            <person name="Hu Y."/>
            <person name="Antoshechkin I."/>
            <person name="Miller M.M."/>
            <person name="Sternberg P.W."/>
            <person name="Aroian R.V."/>
        </authorList>
    </citation>
    <scope>NUCLEOTIDE SEQUENCE</scope>
    <source>
        <strain evidence="3">HY135</strain>
    </source>
</reference>
<dbReference type="EMBL" id="JARK01001372">
    <property type="protein sequence ID" value="EYC15686.1"/>
    <property type="molecule type" value="Genomic_DNA"/>
</dbReference>
<keyword evidence="1" id="KW-0472">Membrane</keyword>
<name>A0A016ULB1_9BILA</name>
<gene>
    <name evidence="2" type="primary">Acey_s0036.g3296</name>
    <name evidence="2" type="ORF">Y032_0036g3296</name>
</gene>
<comment type="caution">
    <text evidence="2">The sequence shown here is derived from an EMBL/GenBank/DDBJ whole genome shotgun (WGS) entry which is preliminary data.</text>
</comment>
<sequence length="86" mass="9984">MYYVHTPHLFHVSSARDLRSARWLEKKIFIFLMATARTKIQVVQGSLIAGSIVVVTSLMFDFTTLRSWVPNNMQEHSNVQREGFNQ</sequence>
<keyword evidence="1" id="KW-0812">Transmembrane</keyword>
<dbReference type="Proteomes" id="UP000024635">
    <property type="component" value="Unassembled WGS sequence"/>
</dbReference>
<dbReference type="AlphaFoldDB" id="A0A016ULB1"/>
<evidence type="ECO:0000313" key="2">
    <source>
        <dbReference type="EMBL" id="EYC15686.1"/>
    </source>
</evidence>
<accession>A0A016ULB1</accession>
<organism evidence="2 3">
    <name type="scientific">Ancylostoma ceylanicum</name>
    <dbReference type="NCBI Taxonomy" id="53326"/>
    <lineage>
        <taxon>Eukaryota</taxon>
        <taxon>Metazoa</taxon>
        <taxon>Ecdysozoa</taxon>
        <taxon>Nematoda</taxon>
        <taxon>Chromadorea</taxon>
        <taxon>Rhabditida</taxon>
        <taxon>Rhabditina</taxon>
        <taxon>Rhabditomorpha</taxon>
        <taxon>Strongyloidea</taxon>
        <taxon>Ancylostomatidae</taxon>
        <taxon>Ancylostomatinae</taxon>
        <taxon>Ancylostoma</taxon>
    </lineage>
</organism>
<keyword evidence="1" id="KW-1133">Transmembrane helix</keyword>
<proteinExistence type="predicted"/>